<feature type="region of interest" description="Disordered" evidence="1">
    <location>
        <begin position="910"/>
        <end position="938"/>
    </location>
</feature>
<feature type="compositionally biased region" description="Basic and acidic residues" evidence="1">
    <location>
        <begin position="1473"/>
        <end position="1482"/>
    </location>
</feature>
<feature type="compositionally biased region" description="Basic residues" evidence="1">
    <location>
        <begin position="1707"/>
        <end position="1721"/>
    </location>
</feature>
<sequence length="2015" mass="219240">MSSTLLARNPDLNSFRGHPKPSSSIHASTPPQPVHVPTIRLVEATPSATGNSSQTNTSFGTSFNGSVMTVPSPLVPRHENEGPRRRLIPKKSRLGILTGGAKPKERGNDLSDVVRRVGGSGSAGRGGFEIYVDPTDDPDLEDIVVVKKKKSRAALDGIRWGPGALGDVTNTTETGGGMKEKGDRGDKDKWWTIGRGRKDSKEKVKGKAIENIKPRSKTPEPARPLALKDTDSRGRFNSLDSGILLTTPTVTQHAGTISGLPSTPLRPEPPVHCFTPPMSSLRPEAPSTSLLAPLDMNPGTNSESIAIRAMRSMRSMARIRSWAQLKNPESEGPVATKSKSTKEKEKDAKPETKKKKKKGKTEKKEEMQRTVRTSGSSWEVGALTASPGTVQSLGKKKSMLGLGWPSTVRFGTARSNSSSPSDTSGQDQNCLSVGSSINLNSVGRNRSPSTLSNGSSLRPVSTSSERTGKSSSGSACSVRWDEPALETVMEMTKKERRVKRQTSATLSEHTRKTSGRSDKESRKGSASRRRTPVTELFQGALPEAPEAPEILHPKHSPPKKPLLTLEEATEDGHHEVQEIPLETPVKPARPRPVRPVSEQLLGQTKQSRPSPIYDDGDGYISILDAATNDLASLIDRLDLQATPKSIDTSPLRPQDSWTVPPCPREPQEDGSPVKRRASVSDAPKEPTLRTSMASISSLRPYAQSRRGFSIPAPAQMIGQQIAPWPISPAKPRQRTQTRVDTDNKAPSATVRRVHKRKESDTPAPAPDPPVFQPLRPPHAKVSSVSTRLITTVEGDESFPEMARTPVIWNEPVQISSLTFGSRSSETSAAGSNEGDQDQSPTPAFRRPSRQPLADSLRDSMPIPREARRGLGLTGTMGGSTFSDDMNVDPDDPDSDIPDELQIILAGHSDNEGDTLSFPINVSQDLPPSPGSPPESPLPEPALKVPLELLTEVPVFRALLNDEDGNQTDIDEGFVTSPSEDDTNQSFDFTGELQRLNESGGSDRASFIEQLENAFRTPARFDLRYGLNDHLDIGFDRFPDVPPIPALPISFRPAEDISEDTIEHETVEDSAIASDLTENPRLGSPMPSEDWLGPVPAIMTVNEVPEAKRAETGSVRPKPSDGKLNKEFKFGGLPSPESEPTPKSIASEEKPLTLSDIIPPPSHVRALSSGSVLEEDSSVLKSIYAKATDLPSVPAPSPRLRLDSDSSSKRRARDLALDKLSGVHSRQASGVSFDGLDSFDEIRRGFEFHPNRPAFYPPPQAMYRRRHARDASLFSIASVSSYGVVLNSGIKDPFDYGLPGGTDWDDASSMSMSVDDTFSFLKHQPQRRRVDSDASSFYFQTSRNSQLIKRGHRRHESGISVVSNGPPVSLYNKSFKAHHPQTSSTSGSSIAHNYAMYGANGGRAAWARHRYDPSVDSILSDFSAMQLGRPDLGDKMFQSMPEQCMPLTSISASPPESKASRDDEPRSSYDSIIDNDRRPSMEDSLFEKTGYRTSVSSESVFGNDCSHPVEGDLVLHDYFRPVSMYSEVSIHSPEKEDDTMISMLGGGRVRRRSIGSIMEASPCVKFGKKKHNELEHIPPASLIQPEEQGLAEKASMASTASHQFGNRRMQQATRGLLVRQSLEDGCLSGEGEDDTTGSWVKTSLSDAAQASRPRSGTSATYASSGAETPPLSSDSSSQSGGSQSSIDIAHLDVLLSNVTYPVTNRPGGRMRARSRGAGHRRRISEARASRHSIYSVYETIHEELSGASSPSSPAGPPSVNATVGSFPSESVLVVDQDIDTMEWDGEGGPTVLRKYYALRAEAHETVKESKRVWIDTPFSVFAVQSFQPPCRPDGMKALLEHSQKNYGPLPSELRPRRIRSRADSRPSPYPRSKLSLSPEEIRIVEQEQSPESARPPVLQDVSVHPNVMSSPPALEAIKGVSPLVVKFDKSREDSMNMPTHAPRPRVASTVRRNALGWSKRNATATAKENRENTFTNESLCTSISEDQPPTSSRSSYSCTSLAHVSLKKVPQCYVYG</sequence>
<dbReference type="EMBL" id="KV425571">
    <property type="protein sequence ID" value="KZT25561.1"/>
    <property type="molecule type" value="Genomic_DNA"/>
</dbReference>
<accession>A0A165SRH0</accession>
<feature type="region of interest" description="Disordered" evidence="1">
    <location>
        <begin position="1843"/>
        <end position="1879"/>
    </location>
</feature>
<feature type="region of interest" description="Disordered" evidence="1">
    <location>
        <begin position="1104"/>
        <end position="1158"/>
    </location>
</feature>
<feature type="region of interest" description="Disordered" evidence="1">
    <location>
        <begin position="1961"/>
        <end position="1996"/>
    </location>
</feature>
<keyword evidence="3" id="KW-1185">Reference proteome</keyword>
<feature type="region of interest" description="Disordered" evidence="1">
    <location>
        <begin position="45"/>
        <end position="65"/>
    </location>
</feature>
<feature type="compositionally biased region" description="Basic and acidic residues" evidence="1">
    <location>
        <begin position="178"/>
        <end position="233"/>
    </location>
</feature>
<feature type="compositionally biased region" description="Polar residues" evidence="1">
    <location>
        <begin position="1961"/>
        <end position="1989"/>
    </location>
</feature>
<feature type="region of interest" description="Disordered" evidence="1">
    <location>
        <begin position="322"/>
        <end position="618"/>
    </location>
</feature>
<feature type="compositionally biased region" description="Polar residues" evidence="1">
    <location>
        <begin position="1643"/>
        <end position="1653"/>
    </location>
</feature>
<feature type="compositionally biased region" description="Polar residues" evidence="1">
    <location>
        <begin position="600"/>
        <end position="609"/>
    </location>
</feature>
<feature type="compositionally biased region" description="Low complexity" evidence="1">
    <location>
        <begin position="1654"/>
        <end position="1683"/>
    </location>
</feature>
<feature type="compositionally biased region" description="Basic and acidic residues" evidence="1">
    <location>
        <begin position="508"/>
        <end position="523"/>
    </location>
</feature>
<feature type="compositionally biased region" description="Acidic residues" evidence="1">
    <location>
        <begin position="885"/>
        <end position="895"/>
    </location>
</feature>
<feature type="compositionally biased region" description="Polar residues" evidence="1">
    <location>
        <begin position="819"/>
        <end position="830"/>
    </location>
</feature>
<dbReference type="Proteomes" id="UP000076761">
    <property type="component" value="Unassembled WGS sequence"/>
</dbReference>
<evidence type="ECO:0000256" key="1">
    <source>
        <dbReference type="SAM" id="MobiDB-lite"/>
    </source>
</evidence>
<feature type="compositionally biased region" description="Polar residues" evidence="1">
    <location>
        <begin position="46"/>
        <end position="65"/>
    </location>
</feature>
<feature type="region of interest" description="Disordered" evidence="1">
    <location>
        <begin position="1"/>
        <end position="33"/>
    </location>
</feature>
<evidence type="ECO:0000313" key="3">
    <source>
        <dbReference type="Proteomes" id="UP000076761"/>
    </source>
</evidence>
<dbReference type="InParanoid" id="A0A165SRH0"/>
<reference evidence="2 3" key="1">
    <citation type="journal article" date="2016" name="Mol. Biol. Evol.">
        <title>Comparative Genomics of Early-Diverging Mushroom-Forming Fungi Provides Insights into the Origins of Lignocellulose Decay Capabilities.</title>
        <authorList>
            <person name="Nagy L.G."/>
            <person name="Riley R."/>
            <person name="Tritt A."/>
            <person name="Adam C."/>
            <person name="Daum C."/>
            <person name="Floudas D."/>
            <person name="Sun H."/>
            <person name="Yadav J.S."/>
            <person name="Pangilinan J."/>
            <person name="Larsson K.H."/>
            <person name="Matsuura K."/>
            <person name="Barry K."/>
            <person name="Labutti K."/>
            <person name="Kuo R."/>
            <person name="Ohm R.A."/>
            <person name="Bhattacharya S.S."/>
            <person name="Shirouzu T."/>
            <person name="Yoshinaga Y."/>
            <person name="Martin F.M."/>
            <person name="Grigoriev I.V."/>
            <person name="Hibbett D.S."/>
        </authorList>
    </citation>
    <scope>NUCLEOTIDE SEQUENCE [LARGE SCALE GENOMIC DNA]</scope>
    <source>
        <strain evidence="2 3">HHB14362 ss-1</strain>
    </source>
</reference>
<feature type="compositionally biased region" description="Low complexity" evidence="1">
    <location>
        <begin position="461"/>
        <end position="474"/>
    </location>
</feature>
<protein>
    <submittedName>
        <fullName evidence="2">Uncharacterized protein</fullName>
    </submittedName>
</protein>
<evidence type="ECO:0000313" key="2">
    <source>
        <dbReference type="EMBL" id="KZT25561.1"/>
    </source>
</evidence>
<feature type="region of interest" description="Disordered" evidence="1">
    <location>
        <begin position="819"/>
        <end position="895"/>
    </location>
</feature>
<feature type="region of interest" description="Disordered" evidence="1">
    <location>
        <begin position="723"/>
        <end position="786"/>
    </location>
</feature>
<feature type="region of interest" description="Disordered" evidence="1">
    <location>
        <begin position="1445"/>
        <end position="1482"/>
    </location>
</feature>
<gene>
    <name evidence="2" type="ORF">NEOLEDRAFT_1178340</name>
</gene>
<feature type="compositionally biased region" description="Basic and acidic residues" evidence="1">
    <location>
        <begin position="340"/>
        <end position="351"/>
    </location>
</feature>
<feature type="region of interest" description="Disordered" evidence="1">
    <location>
        <begin position="1643"/>
        <end position="1683"/>
    </location>
</feature>
<feature type="compositionally biased region" description="Polar residues" evidence="1">
    <location>
        <begin position="413"/>
        <end position="460"/>
    </location>
</feature>
<feature type="compositionally biased region" description="Basic residues" evidence="1">
    <location>
        <begin position="352"/>
        <end position="361"/>
    </location>
</feature>
<dbReference type="OrthoDB" id="2563277at2759"/>
<proteinExistence type="predicted"/>
<feature type="compositionally biased region" description="Basic and acidic residues" evidence="1">
    <location>
        <begin position="1117"/>
        <end position="1128"/>
    </location>
</feature>
<feature type="region of interest" description="Disordered" evidence="1">
    <location>
        <begin position="166"/>
        <end position="233"/>
    </location>
</feature>
<feature type="region of interest" description="Disordered" evidence="1">
    <location>
        <begin position="1699"/>
        <end position="1725"/>
    </location>
</feature>
<feature type="compositionally biased region" description="Basic and acidic residues" evidence="1">
    <location>
        <begin position="1457"/>
        <end position="1466"/>
    </location>
</feature>
<feature type="compositionally biased region" description="Polar residues" evidence="1">
    <location>
        <begin position="688"/>
        <end position="697"/>
    </location>
</feature>
<dbReference type="STRING" id="1314782.A0A165SRH0"/>
<organism evidence="2 3">
    <name type="scientific">Neolentinus lepideus HHB14362 ss-1</name>
    <dbReference type="NCBI Taxonomy" id="1314782"/>
    <lineage>
        <taxon>Eukaryota</taxon>
        <taxon>Fungi</taxon>
        <taxon>Dikarya</taxon>
        <taxon>Basidiomycota</taxon>
        <taxon>Agaricomycotina</taxon>
        <taxon>Agaricomycetes</taxon>
        <taxon>Gloeophyllales</taxon>
        <taxon>Gloeophyllaceae</taxon>
        <taxon>Neolentinus</taxon>
    </lineage>
</organism>
<feature type="region of interest" description="Disordered" evidence="1">
    <location>
        <begin position="642"/>
        <end position="697"/>
    </location>
</feature>
<feature type="compositionally biased region" description="Pro residues" evidence="1">
    <location>
        <begin position="926"/>
        <end position="938"/>
    </location>
</feature>
<name>A0A165SRH0_9AGAM</name>
<feature type="compositionally biased region" description="Pro residues" evidence="1">
    <location>
        <begin position="763"/>
        <end position="776"/>
    </location>
</feature>